<evidence type="ECO:0000256" key="1">
    <source>
        <dbReference type="SAM" id="Phobius"/>
    </source>
</evidence>
<feature type="transmembrane region" description="Helical" evidence="1">
    <location>
        <begin position="66"/>
        <end position="87"/>
    </location>
</feature>
<dbReference type="PATRIC" id="fig|1121305.3.peg.1513"/>
<evidence type="ECO:0000313" key="3">
    <source>
        <dbReference type="Proteomes" id="UP000075374"/>
    </source>
</evidence>
<sequence>MNKFRMSLSKFFIDILYDSALIELIEKNIHLLSKFFVDILCGFALIELIERKIRLHGFKLTSLTKYIISTTSVIVSGIIFGLIFAIIY</sequence>
<dbReference type="RefSeq" id="WP_061858361.1">
    <property type="nucleotide sequence ID" value="NZ_LTBB01000007.1"/>
</dbReference>
<protein>
    <submittedName>
        <fullName evidence="2">Uncharacterized protein</fullName>
    </submittedName>
</protein>
<organism evidence="2 3">
    <name type="scientific">Clostridium colicanis DSM 13634</name>
    <dbReference type="NCBI Taxonomy" id="1121305"/>
    <lineage>
        <taxon>Bacteria</taxon>
        <taxon>Bacillati</taxon>
        <taxon>Bacillota</taxon>
        <taxon>Clostridia</taxon>
        <taxon>Eubacteriales</taxon>
        <taxon>Clostridiaceae</taxon>
        <taxon>Clostridium</taxon>
    </lineage>
</organism>
<dbReference type="EMBL" id="LTBB01000007">
    <property type="protein sequence ID" value="KYH28778.1"/>
    <property type="molecule type" value="Genomic_DNA"/>
</dbReference>
<gene>
    <name evidence="2" type="ORF">CLCOL_15090</name>
</gene>
<keyword evidence="1" id="KW-1133">Transmembrane helix</keyword>
<dbReference type="AlphaFoldDB" id="A0A151AMB7"/>
<dbReference type="Proteomes" id="UP000075374">
    <property type="component" value="Unassembled WGS sequence"/>
</dbReference>
<evidence type="ECO:0000313" key="2">
    <source>
        <dbReference type="EMBL" id="KYH28778.1"/>
    </source>
</evidence>
<keyword evidence="3" id="KW-1185">Reference proteome</keyword>
<name>A0A151AMB7_9CLOT</name>
<proteinExistence type="predicted"/>
<keyword evidence="1" id="KW-0812">Transmembrane</keyword>
<reference evidence="2 3" key="1">
    <citation type="submission" date="2016-02" db="EMBL/GenBank/DDBJ databases">
        <title>Genome sequence of Clostridium colicanis DSM 13634.</title>
        <authorList>
            <person name="Poehlein A."/>
            <person name="Daniel R."/>
        </authorList>
    </citation>
    <scope>NUCLEOTIDE SEQUENCE [LARGE SCALE GENOMIC DNA]</scope>
    <source>
        <strain evidence="2 3">DSM 13634</strain>
    </source>
</reference>
<comment type="caution">
    <text evidence="2">The sequence shown here is derived from an EMBL/GenBank/DDBJ whole genome shotgun (WGS) entry which is preliminary data.</text>
</comment>
<accession>A0A151AMB7</accession>
<keyword evidence="1" id="KW-0472">Membrane</keyword>